<keyword evidence="3" id="KW-1185">Reference proteome</keyword>
<feature type="compositionally biased region" description="Basic and acidic residues" evidence="1">
    <location>
        <begin position="8"/>
        <end position="20"/>
    </location>
</feature>
<comment type="caution">
    <text evidence="2">The sequence shown here is derived from an EMBL/GenBank/DDBJ whole genome shotgun (WGS) entry which is preliminary data.</text>
</comment>
<reference evidence="2" key="1">
    <citation type="submission" date="2020-09" db="EMBL/GenBank/DDBJ databases">
        <title>Genome-Enabled Discovery of Anthraquinone Biosynthesis in Senna tora.</title>
        <authorList>
            <person name="Kang S.-H."/>
            <person name="Pandey R.P."/>
            <person name="Lee C.-M."/>
            <person name="Sim J.-S."/>
            <person name="Jeong J.-T."/>
            <person name="Choi B.-S."/>
            <person name="Jung M."/>
            <person name="Ginzburg D."/>
            <person name="Zhao K."/>
            <person name="Won S.Y."/>
            <person name="Oh T.-J."/>
            <person name="Yu Y."/>
            <person name="Kim N.-H."/>
            <person name="Lee O.R."/>
            <person name="Lee T.-H."/>
            <person name="Bashyal P."/>
            <person name="Kim T.-S."/>
            <person name="Lee W.-H."/>
            <person name="Kawkins C."/>
            <person name="Kim C.-K."/>
            <person name="Kim J.S."/>
            <person name="Ahn B.O."/>
            <person name="Rhee S.Y."/>
            <person name="Sohng J.K."/>
        </authorList>
    </citation>
    <scope>NUCLEOTIDE SEQUENCE</scope>
    <source>
        <tissue evidence="2">Leaf</tissue>
    </source>
</reference>
<dbReference type="EMBL" id="JAAIUW010000008">
    <property type="protein sequence ID" value="KAF7820257.1"/>
    <property type="molecule type" value="Genomic_DNA"/>
</dbReference>
<accession>A0A834TDN9</accession>
<protein>
    <submittedName>
        <fullName evidence="2">Coatomer subunit beta-1</fullName>
    </submittedName>
</protein>
<organism evidence="2 3">
    <name type="scientific">Senna tora</name>
    <dbReference type="NCBI Taxonomy" id="362788"/>
    <lineage>
        <taxon>Eukaryota</taxon>
        <taxon>Viridiplantae</taxon>
        <taxon>Streptophyta</taxon>
        <taxon>Embryophyta</taxon>
        <taxon>Tracheophyta</taxon>
        <taxon>Spermatophyta</taxon>
        <taxon>Magnoliopsida</taxon>
        <taxon>eudicotyledons</taxon>
        <taxon>Gunneridae</taxon>
        <taxon>Pentapetalae</taxon>
        <taxon>rosids</taxon>
        <taxon>fabids</taxon>
        <taxon>Fabales</taxon>
        <taxon>Fabaceae</taxon>
        <taxon>Caesalpinioideae</taxon>
        <taxon>Cassia clade</taxon>
        <taxon>Senna</taxon>
    </lineage>
</organism>
<evidence type="ECO:0000313" key="3">
    <source>
        <dbReference type="Proteomes" id="UP000634136"/>
    </source>
</evidence>
<gene>
    <name evidence="2" type="ORF">G2W53_025712</name>
</gene>
<proteinExistence type="predicted"/>
<dbReference type="Proteomes" id="UP000634136">
    <property type="component" value="Unassembled WGS sequence"/>
</dbReference>
<feature type="region of interest" description="Disordered" evidence="1">
    <location>
        <begin position="1"/>
        <end position="21"/>
    </location>
</feature>
<name>A0A834TDN9_9FABA</name>
<dbReference type="AlphaFoldDB" id="A0A834TDN9"/>
<evidence type="ECO:0000313" key="2">
    <source>
        <dbReference type="EMBL" id="KAF7820257.1"/>
    </source>
</evidence>
<sequence length="248" mass="27716">MEIEELDAVGKDNEEEEGKRNVGYSNFSQEAIFKPHLLLEKTVLSIATTGCTELVLVAPRKITAEYMAPRRFNRFKVLEKFKTDEEVVDLRFTSLVPKYKSKHDTNNYCHEESDNIVLWISPVGPMLFPEAGFALSHEGLGIFGGKVKVLCSRLWVIAVSDLRNSWNSLQKTTVRPVSTVFRTVRITIAAARASRPDVGSSIKIMEGLATNSTAMVNLFLCSVDKPSIPGRPTRKFLIGCESIEEDMS</sequence>
<evidence type="ECO:0000256" key="1">
    <source>
        <dbReference type="SAM" id="MobiDB-lite"/>
    </source>
</evidence>